<dbReference type="GO" id="GO:0016020">
    <property type="term" value="C:membrane"/>
    <property type="evidence" value="ECO:0007669"/>
    <property type="project" value="UniProtKB-SubCell"/>
</dbReference>
<organism evidence="8">
    <name type="scientific">Palpitomonas bilix</name>
    <dbReference type="NCBI Taxonomy" id="652834"/>
    <lineage>
        <taxon>Eukaryota</taxon>
        <taxon>Eukaryota incertae sedis</taxon>
    </lineage>
</organism>
<keyword evidence="4 5" id="KW-0472">Membrane</keyword>
<feature type="transmembrane region" description="Helical" evidence="6">
    <location>
        <begin position="67"/>
        <end position="92"/>
    </location>
</feature>
<dbReference type="EMBL" id="HBIB01022676">
    <property type="protein sequence ID" value="CAE0252567.1"/>
    <property type="molecule type" value="Transcribed_RNA"/>
</dbReference>
<comment type="subcellular location">
    <subcellularLocation>
        <location evidence="1">Membrane</location>
        <topology evidence="1">Multi-pass membrane protein</topology>
    </subcellularLocation>
</comment>
<accession>A0A7S3G6C9</accession>
<evidence type="ECO:0000256" key="6">
    <source>
        <dbReference type="SAM" id="Phobius"/>
    </source>
</evidence>
<evidence type="ECO:0000259" key="7">
    <source>
        <dbReference type="PROSITE" id="PS50922"/>
    </source>
</evidence>
<evidence type="ECO:0000256" key="5">
    <source>
        <dbReference type="PROSITE-ProRule" id="PRU00205"/>
    </source>
</evidence>
<dbReference type="PANTHER" id="PTHR13439">
    <property type="entry name" value="CT120 PROTEIN"/>
    <property type="match status" value="1"/>
</dbReference>
<keyword evidence="3 6" id="KW-1133">Transmembrane helix</keyword>
<reference evidence="8" key="1">
    <citation type="submission" date="2021-01" db="EMBL/GenBank/DDBJ databases">
        <authorList>
            <person name="Corre E."/>
            <person name="Pelletier E."/>
            <person name="Niang G."/>
            <person name="Scheremetjew M."/>
            <person name="Finn R."/>
            <person name="Kale V."/>
            <person name="Holt S."/>
            <person name="Cochrane G."/>
            <person name="Meng A."/>
            <person name="Brown T."/>
            <person name="Cohen L."/>
        </authorList>
    </citation>
    <scope>NUCLEOTIDE SEQUENCE</scope>
    <source>
        <strain evidence="8">NIES-2562</strain>
    </source>
</reference>
<keyword evidence="2 5" id="KW-0812">Transmembrane</keyword>
<dbReference type="GO" id="GO:0005783">
    <property type="term" value="C:endoplasmic reticulum"/>
    <property type="evidence" value="ECO:0007669"/>
    <property type="project" value="TreeGrafter"/>
</dbReference>
<feature type="domain" description="TLC" evidence="7">
    <location>
        <begin position="1"/>
        <end position="105"/>
    </location>
</feature>
<dbReference type="GO" id="GO:0055088">
    <property type="term" value="P:lipid homeostasis"/>
    <property type="evidence" value="ECO:0007669"/>
    <property type="project" value="TreeGrafter"/>
</dbReference>
<evidence type="ECO:0000256" key="3">
    <source>
        <dbReference type="ARBA" id="ARBA00022989"/>
    </source>
</evidence>
<feature type="transmembrane region" description="Helical" evidence="6">
    <location>
        <begin position="34"/>
        <end position="61"/>
    </location>
</feature>
<sequence>MFSLSVIWQMQSTIFLNIRYALYHTGHDSSLLYIVNGLLLTITFVGVRISLSIFTIVRVFIMARADFVHLPLFMTVFIVSVNLSLTVLNINWSIKLVKGAMKVLRKGTKKDKKE</sequence>
<evidence type="ECO:0000256" key="1">
    <source>
        <dbReference type="ARBA" id="ARBA00004141"/>
    </source>
</evidence>
<evidence type="ECO:0000256" key="2">
    <source>
        <dbReference type="ARBA" id="ARBA00022692"/>
    </source>
</evidence>
<dbReference type="Pfam" id="PF03798">
    <property type="entry name" value="TRAM_LAG1_CLN8"/>
    <property type="match status" value="1"/>
</dbReference>
<evidence type="ECO:0000313" key="8">
    <source>
        <dbReference type="EMBL" id="CAE0252567.1"/>
    </source>
</evidence>
<dbReference type="AlphaFoldDB" id="A0A7S3G6C9"/>
<dbReference type="PROSITE" id="PS50922">
    <property type="entry name" value="TLC"/>
    <property type="match status" value="1"/>
</dbReference>
<proteinExistence type="predicted"/>
<dbReference type="PANTHER" id="PTHR13439:SF0">
    <property type="entry name" value="TOPOISOMERASE I DAMAGE AFFECTED PROTEIN 4"/>
    <property type="match status" value="1"/>
</dbReference>
<dbReference type="InterPro" id="IPR006634">
    <property type="entry name" value="TLC-dom"/>
</dbReference>
<dbReference type="InterPro" id="IPR050846">
    <property type="entry name" value="TLCD"/>
</dbReference>
<gene>
    <name evidence="8" type="ORF">PBIL07802_LOCUS14794</name>
</gene>
<evidence type="ECO:0000256" key="4">
    <source>
        <dbReference type="ARBA" id="ARBA00023136"/>
    </source>
</evidence>
<name>A0A7S3G6C9_9EUKA</name>
<protein>
    <recommendedName>
        <fullName evidence="7">TLC domain-containing protein</fullName>
    </recommendedName>
</protein>